<protein>
    <submittedName>
        <fullName evidence="1">Uncharacterized protein</fullName>
    </submittedName>
</protein>
<reference evidence="1" key="1">
    <citation type="journal article" date="2023" name="Genome Biol. Evol.">
        <title>Long-read-based Genome Assembly of Drosophila gunungcola Reveals Fewer Chemosensory Genes in Flower-breeding Species.</title>
        <authorList>
            <person name="Negi A."/>
            <person name="Liao B.Y."/>
            <person name="Yeh S.D."/>
        </authorList>
    </citation>
    <scope>NUCLEOTIDE SEQUENCE</scope>
    <source>
        <strain evidence="1">Sukarami</strain>
    </source>
</reference>
<organism evidence="1 2">
    <name type="scientific">Drosophila gunungcola</name>
    <name type="common">fruit fly</name>
    <dbReference type="NCBI Taxonomy" id="103775"/>
    <lineage>
        <taxon>Eukaryota</taxon>
        <taxon>Metazoa</taxon>
        <taxon>Ecdysozoa</taxon>
        <taxon>Arthropoda</taxon>
        <taxon>Hexapoda</taxon>
        <taxon>Insecta</taxon>
        <taxon>Pterygota</taxon>
        <taxon>Neoptera</taxon>
        <taxon>Endopterygota</taxon>
        <taxon>Diptera</taxon>
        <taxon>Brachycera</taxon>
        <taxon>Muscomorpha</taxon>
        <taxon>Ephydroidea</taxon>
        <taxon>Drosophilidae</taxon>
        <taxon>Drosophila</taxon>
        <taxon>Sophophora</taxon>
    </lineage>
</organism>
<evidence type="ECO:0000313" key="2">
    <source>
        <dbReference type="Proteomes" id="UP001059596"/>
    </source>
</evidence>
<dbReference type="Proteomes" id="UP001059596">
    <property type="component" value="Unassembled WGS sequence"/>
</dbReference>
<keyword evidence="2" id="KW-1185">Reference proteome</keyword>
<proteinExistence type="predicted"/>
<sequence>MTPDRHSYGVPWKNGDTCALPFEIWMRQCVIATAGQMQFIERAALITAQSRVDEWARAWAWQSGLQGAQISTSAFPSPTDDGYPQISK</sequence>
<dbReference type="AlphaFoldDB" id="A0A9P9YRY4"/>
<comment type="caution">
    <text evidence="1">The sequence shown here is derived from an EMBL/GenBank/DDBJ whole genome shotgun (WGS) entry which is preliminary data.</text>
</comment>
<accession>A0A9P9YRY4</accession>
<name>A0A9P9YRY4_9MUSC</name>
<evidence type="ECO:0000313" key="1">
    <source>
        <dbReference type="EMBL" id="KAI8041678.1"/>
    </source>
</evidence>
<gene>
    <name evidence="1" type="ORF">M5D96_005943</name>
</gene>
<dbReference type="EMBL" id="JAMKOV010000003">
    <property type="protein sequence ID" value="KAI8041678.1"/>
    <property type="molecule type" value="Genomic_DNA"/>
</dbReference>